<evidence type="ECO:0000259" key="2">
    <source>
        <dbReference type="SMART" id="SM00867"/>
    </source>
</evidence>
<dbReference type="Proteomes" id="UP000580718">
    <property type="component" value="Unassembled WGS sequence"/>
</dbReference>
<proteinExistence type="inferred from homology"/>
<organism evidence="4 5">
    <name type="scientific">Modestobacter versicolor</name>
    <dbReference type="NCBI Taxonomy" id="429133"/>
    <lineage>
        <taxon>Bacteria</taxon>
        <taxon>Bacillati</taxon>
        <taxon>Actinomycetota</taxon>
        <taxon>Actinomycetes</taxon>
        <taxon>Geodermatophilales</taxon>
        <taxon>Geodermatophilaceae</taxon>
        <taxon>Modestobacter</taxon>
    </lineage>
</organism>
<dbReference type="RefSeq" id="WP_110553725.1">
    <property type="nucleotide sequence ID" value="NZ_JACIBU010000001.1"/>
</dbReference>
<evidence type="ECO:0000313" key="5">
    <source>
        <dbReference type="Proteomes" id="UP000247602"/>
    </source>
</evidence>
<dbReference type="SMART" id="SM00867">
    <property type="entry name" value="YceI"/>
    <property type="match status" value="1"/>
</dbReference>
<dbReference type="EMBL" id="JACIBU010000001">
    <property type="protein sequence ID" value="MBB3677208.1"/>
    <property type="molecule type" value="Genomic_DNA"/>
</dbReference>
<dbReference type="PANTHER" id="PTHR34406:SF1">
    <property type="entry name" value="PROTEIN YCEI"/>
    <property type="match status" value="1"/>
</dbReference>
<evidence type="ECO:0000313" key="4">
    <source>
        <dbReference type="EMBL" id="PZA19848.1"/>
    </source>
</evidence>
<keyword evidence="5" id="KW-1185">Reference proteome</keyword>
<dbReference type="OrthoDB" id="9811006at2"/>
<reference evidence="3 6" key="2">
    <citation type="submission" date="2020-08" db="EMBL/GenBank/DDBJ databases">
        <title>Sequencing the genomes of 1000 actinobacteria strains.</title>
        <authorList>
            <person name="Klenk H.-P."/>
        </authorList>
    </citation>
    <scope>NUCLEOTIDE SEQUENCE [LARGE SCALE GENOMIC DNA]</scope>
    <source>
        <strain evidence="3 6">DSM 16678</strain>
    </source>
</reference>
<dbReference type="AlphaFoldDB" id="A0A323VIC8"/>
<dbReference type="InterPro" id="IPR007372">
    <property type="entry name" value="Lipid/polyisoprenoid-bd_YceI"/>
</dbReference>
<dbReference type="Gene3D" id="2.40.128.110">
    <property type="entry name" value="Lipid/polyisoprenoid-binding, YceI-like"/>
    <property type="match status" value="1"/>
</dbReference>
<accession>A0A323VIC8</accession>
<feature type="domain" description="Lipid/polyisoprenoid-binding YceI-like" evidence="2">
    <location>
        <begin position="10"/>
        <end position="161"/>
    </location>
</feature>
<protein>
    <submittedName>
        <fullName evidence="3">Polyisoprenoid-binding protein YceI</fullName>
    </submittedName>
    <submittedName>
        <fullName evidence="4">YceI family protein</fullName>
    </submittedName>
</protein>
<dbReference type="Pfam" id="PF04264">
    <property type="entry name" value="YceI"/>
    <property type="match status" value="1"/>
</dbReference>
<dbReference type="EMBL" id="QKNV01000260">
    <property type="protein sequence ID" value="PZA19848.1"/>
    <property type="molecule type" value="Genomic_DNA"/>
</dbReference>
<evidence type="ECO:0000313" key="3">
    <source>
        <dbReference type="EMBL" id="MBB3677208.1"/>
    </source>
</evidence>
<dbReference type="Proteomes" id="UP000247602">
    <property type="component" value="Unassembled WGS sequence"/>
</dbReference>
<evidence type="ECO:0000256" key="1">
    <source>
        <dbReference type="ARBA" id="ARBA00008812"/>
    </source>
</evidence>
<sequence>MTTALPAPGTYLVDPAGSTVRFTTTHLWGLGTVRGSLAVTGGRITVAADRVEAVGTVAAASFDTGNGARDGAVRSARYLDAEAHPEITLRAAGPPTGPVPGELTVRGRTAPVELAVVDVQPDGDVLVVRLTTTVDRYAHGLTAQKGMTGRHLQLELTARATRA</sequence>
<gene>
    <name evidence="4" type="ORF">DMO24_18550</name>
    <name evidence="3" type="ORF">FHX36_002943</name>
</gene>
<dbReference type="InterPro" id="IPR036761">
    <property type="entry name" value="TTHA0802/YceI-like_sf"/>
</dbReference>
<comment type="caution">
    <text evidence="4">The sequence shown here is derived from an EMBL/GenBank/DDBJ whole genome shotgun (WGS) entry which is preliminary data.</text>
</comment>
<reference evidence="4 5" key="1">
    <citation type="submission" date="2018-06" db="EMBL/GenBank/DDBJ databases">
        <title>Draft genome sequence of Modestobacter versicolor CP153-2.</title>
        <authorList>
            <person name="Gundlapally S.R."/>
        </authorList>
    </citation>
    <scope>NUCLEOTIDE SEQUENCE [LARGE SCALE GENOMIC DNA]</scope>
    <source>
        <strain evidence="4 5">CP153-2</strain>
    </source>
</reference>
<comment type="similarity">
    <text evidence="1">Belongs to the UPF0312 family.</text>
</comment>
<dbReference type="PANTHER" id="PTHR34406">
    <property type="entry name" value="PROTEIN YCEI"/>
    <property type="match status" value="1"/>
</dbReference>
<name>A0A323VIC8_9ACTN</name>
<dbReference type="SUPFAM" id="SSF101874">
    <property type="entry name" value="YceI-like"/>
    <property type="match status" value="1"/>
</dbReference>
<evidence type="ECO:0000313" key="6">
    <source>
        <dbReference type="Proteomes" id="UP000580718"/>
    </source>
</evidence>